<dbReference type="PANTHER" id="PTHR38042">
    <property type="entry name" value="UROPORPHYRINOGEN-III SYNTHASE, CHLOROPLASTIC"/>
    <property type="match status" value="1"/>
</dbReference>
<dbReference type="Pfam" id="PF02602">
    <property type="entry name" value="HEM4"/>
    <property type="match status" value="1"/>
</dbReference>
<evidence type="ECO:0000256" key="2">
    <source>
        <dbReference type="ARBA" id="ARBA00008133"/>
    </source>
</evidence>
<evidence type="ECO:0000256" key="9">
    <source>
        <dbReference type="RuleBase" id="RU366031"/>
    </source>
</evidence>
<organism evidence="11 12">
    <name type="scientific">Legionella maioricensis</name>
    <dbReference type="NCBI Taxonomy" id="2896528"/>
    <lineage>
        <taxon>Bacteria</taxon>
        <taxon>Pseudomonadati</taxon>
        <taxon>Pseudomonadota</taxon>
        <taxon>Gammaproteobacteria</taxon>
        <taxon>Legionellales</taxon>
        <taxon>Legionellaceae</taxon>
        <taxon>Legionella</taxon>
    </lineage>
</organism>
<dbReference type="PANTHER" id="PTHR38042:SF1">
    <property type="entry name" value="UROPORPHYRINOGEN-III SYNTHASE, CHLOROPLASTIC"/>
    <property type="match status" value="1"/>
</dbReference>
<feature type="domain" description="Tetrapyrrole biosynthesis uroporphyrinogen III synthase" evidence="10">
    <location>
        <begin position="21"/>
        <end position="236"/>
    </location>
</feature>
<keyword evidence="12" id="KW-1185">Reference proteome</keyword>
<evidence type="ECO:0000256" key="3">
    <source>
        <dbReference type="ARBA" id="ARBA00013109"/>
    </source>
</evidence>
<evidence type="ECO:0000256" key="1">
    <source>
        <dbReference type="ARBA" id="ARBA00004772"/>
    </source>
</evidence>
<dbReference type="InterPro" id="IPR003754">
    <property type="entry name" value="4pyrrol_synth_uPrphyn_synth"/>
</dbReference>
<dbReference type="GO" id="GO:0004852">
    <property type="term" value="F:uroporphyrinogen-III synthase activity"/>
    <property type="evidence" value="ECO:0007669"/>
    <property type="project" value="UniProtKB-UniRule"/>
</dbReference>
<comment type="function">
    <text evidence="6 9">Catalyzes cyclization of the linear tetrapyrrole, hydroxymethylbilane, to the macrocyclic uroporphyrinogen III.</text>
</comment>
<dbReference type="InterPro" id="IPR036108">
    <property type="entry name" value="4pyrrol_syn_uPrphyn_synt_sf"/>
</dbReference>
<comment type="caution">
    <text evidence="11">The sequence shown here is derived from an EMBL/GenBank/DDBJ whole genome shotgun (WGS) entry which is preliminary data.</text>
</comment>
<evidence type="ECO:0000256" key="8">
    <source>
        <dbReference type="ARBA" id="ARBA00048617"/>
    </source>
</evidence>
<protein>
    <recommendedName>
        <fullName evidence="7 9">Uroporphyrinogen-III synthase</fullName>
        <ecNumber evidence="3 9">4.2.1.75</ecNumber>
    </recommendedName>
</protein>
<comment type="pathway">
    <text evidence="1 9">Porphyrin-containing compound metabolism; protoporphyrin-IX biosynthesis; coproporphyrinogen-III from 5-aminolevulinate: step 3/4.</text>
</comment>
<accession>A0A9X2D5C6</accession>
<dbReference type="Proteomes" id="UP001139721">
    <property type="component" value="Unassembled WGS sequence"/>
</dbReference>
<dbReference type="RefSeq" id="WP_250424680.1">
    <property type="nucleotide sequence ID" value="NZ_JAJKBJ010000041.1"/>
</dbReference>
<dbReference type="EMBL" id="JAJKBJ010000041">
    <property type="protein sequence ID" value="MCL9685797.1"/>
    <property type="molecule type" value="Genomic_DNA"/>
</dbReference>
<evidence type="ECO:0000313" key="12">
    <source>
        <dbReference type="Proteomes" id="UP001139721"/>
    </source>
</evidence>
<evidence type="ECO:0000256" key="4">
    <source>
        <dbReference type="ARBA" id="ARBA00023239"/>
    </source>
</evidence>
<dbReference type="EC" id="4.2.1.75" evidence="3 9"/>
<dbReference type="CDD" id="cd06578">
    <property type="entry name" value="HemD"/>
    <property type="match status" value="1"/>
</dbReference>
<evidence type="ECO:0000256" key="5">
    <source>
        <dbReference type="ARBA" id="ARBA00023244"/>
    </source>
</evidence>
<keyword evidence="5 9" id="KW-0627">Porphyrin biosynthesis</keyword>
<comment type="similarity">
    <text evidence="2 9">Belongs to the uroporphyrinogen-III synthase family.</text>
</comment>
<dbReference type="GO" id="GO:0006782">
    <property type="term" value="P:protoporphyrinogen IX biosynthetic process"/>
    <property type="evidence" value="ECO:0007669"/>
    <property type="project" value="UniProtKB-UniRule"/>
</dbReference>
<reference evidence="11" key="1">
    <citation type="submission" date="2021-11" db="EMBL/GenBank/DDBJ databases">
        <title>Legionella maioricencis sp. nov., a new species isolated from hot water samples in Mallorca.</title>
        <authorList>
            <person name="Crespi S."/>
            <person name="Drasar V."/>
            <person name="Salva-Serra F."/>
            <person name="Jaen-Luchoro D."/>
            <person name="Pineiro-Iglesias B."/>
            <person name="Aliaga F."/>
            <person name="Fernandez-Juarez V."/>
            <person name="Coll G."/>
            <person name="Moore E.R.B."/>
            <person name="Bennasar-Figueras A."/>
        </authorList>
    </citation>
    <scope>NUCLEOTIDE SEQUENCE</scope>
    <source>
        <strain evidence="11">HCPI-6</strain>
    </source>
</reference>
<evidence type="ECO:0000256" key="6">
    <source>
        <dbReference type="ARBA" id="ARBA00037589"/>
    </source>
</evidence>
<gene>
    <name evidence="11" type="ORF">LOX96_16985</name>
</gene>
<proteinExistence type="inferred from homology"/>
<evidence type="ECO:0000259" key="10">
    <source>
        <dbReference type="Pfam" id="PF02602"/>
    </source>
</evidence>
<dbReference type="GO" id="GO:0006780">
    <property type="term" value="P:uroporphyrinogen III biosynthetic process"/>
    <property type="evidence" value="ECO:0007669"/>
    <property type="project" value="UniProtKB-UniRule"/>
</dbReference>
<dbReference type="AlphaFoldDB" id="A0A9X2D5C6"/>
<dbReference type="InterPro" id="IPR039793">
    <property type="entry name" value="UROS/Hem4"/>
</dbReference>
<evidence type="ECO:0000256" key="7">
    <source>
        <dbReference type="ARBA" id="ARBA00040167"/>
    </source>
</evidence>
<dbReference type="SUPFAM" id="SSF69618">
    <property type="entry name" value="HemD-like"/>
    <property type="match status" value="1"/>
</dbReference>
<keyword evidence="4 9" id="KW-0456">Lyase</keyword>
<comment type="catalytic activity">
    <reaction evidence="8 9">
        <text>hydroxymethylbilane = uroporphyrinogen III + H2O</text>
        <dbReference type="Rhea" id="RHEA:18965"/>
        <dbReference type="ChEBI" id="CHEBI:15377"/>
        <dbReference type="ChEBI" id="CHEBI:57308"/>
        <dbReference type="ChEBI" id="CHEBI:57845"/>
        <dbReference type="EC" id="4.2.1.75"/>
    </reaction>
</comment>
<sequence length="256" mass="28795">MRRTLNGLRVLNTRPQNQAQALSKSITDAGGIAIECPTIEIRATSNSWLGSLPPLSDVNQAIFVSANAVHHCFSQLKSNNIHWPTQIKVIAIGHGTAKALHELHIQVNDIPEAPNSEHLLILNTLQEITNQTVLLFKGEGGRELIEEGLLQRGAKLITLDVYKRVLPQIRHQFINSLWRDDLVDIILLTSEQSIRNLFKMFNKEAHYWLQEKPCLVISDRLGKAASLSGMKKIIISHPDWMMNTLLDYNEGLIHGQ</sequence>
<dbReference type="Gene3D" id="3.40.50.10090">
    <property type="match status" value="2"/>
</dbReference>
<evidence type="ECO:0000313" key="11">
    <source>
        <dbReference type="EMBL" id="MCL9685797.1"/>
    </source>
</evidence>
<name>A0A9X2D5C6_9GAMM</name>